<protein>
    <recommendedName>
        <fullName evidence="2">Myb-like domain-containing protein</fullName>
    </recommendedName>
</protein>
<dbReference type="Pfam" id="PF13837">
    <property type="entry name" value="Myb_DNA-bind_4"/>
    <property type="match status" value="1"/>
</dbReference>
<feature type="domain" description="Myb-like" evidence="2">
    <location>
        <begin position="444"/>
        <end position="500"/>
    </location>
</feature>
<feature type="compositionally biased region" description="Low complexity" evidence="1">
    <location>
        <begin position="405"/>
        <end position="434"/>
    </location>
</feature>
<proteinExistence type="predicted"/>
<dbReference type="InterPro" id="IPR001005">
    <property type="entry name" value="SANT/Myb"/>
</dbReference>
<dbReference type="AlphaFoldDB" id="A0A8S3USW0"/>
<dbReference type="Proteomes" id="UP000683360">
    <property type="component" value="Unassembled WGS sequence"/>
</dbReference>
<sequence>MDSDKAEIVFEDISSSEDTLLDAESIGTDSVADIDEFEDNPHIGYDETTGDIVVNEQIPKSDLPSKLPTWTYEQINQKERTCIVKEDLTNIRNLLSQCENIESSESETTEPRWYPKMTENIEVRRTFKLDAIESDSDWDDSSRDDNNNSVYEEISEGSLHLQVEEKKDDPRNSPCPFEGCDFVGRKLKFHVQHIHMPRIMWDNPQPPVRQERLAEVHQLRGNVLQYLSECLTGHSSMTELIRWANNNIAKMIPKRSEILSNARIQMEGLCEELKWRKPDRTPLVESDRRIVKLKRGTSDEPVSPVKRSKQEHSSELRVQKRIVLDVVLPKLPARRETAIISVVKDGEIFRKFIVRTDIVTLLKLESGDEEAMSRFLEERDYVDGQVTVSILRVESSQATDMPSMSTQASTSATSQASTSATSQASTSATSLASTSAKQIPSTSSTWSKDSEKFLLDLYDKYEKSKSFIKNKWVRISQEIAEKLSIQVTPEQCRIKIRSMKDRFERMKKKLKTSGESNIEIPTEFTVFESQHDVQPKYLLDSSKPKKAESSSEEEETSNPTPSKRKMKVSTSCPEPQAKEKKKKKTTDRFELLAEASERRHTEKMECFKSLIDVMKDIAKK</sequence>
<evidence type="ECO:0000313" key="3">
    <source>
        <dbReference type="EMBL" id="CAG2246866.1"/>
    </source>
</evidence>
<reference evidence="3" key="1">
    <citation type="submission" date="2021-03" db="EMBL/GenBank/DDBJ databases">
        <authorList>
            <person name="Bekaert M."/>
        </authorList>
    </citation>
    <scope>NUCLEOTIDE SEQUENCE</scope>
</reference>
<dbReference type="EMBL" id="CAJPWZ010002885">
    <property type="protein sequence ID" value="CAG2246866.1"/>
    <property type="molecule type" value="Genomic_DNA"/>
</dbReference>
<organism evidence="3 4">
    <name type="scientific">Mytilus edulis</name>
    <name type="common">Blue mussel</name>
    <dbReference type="NCBI Taxonomy" id="6550"/>
    <lineage>
        <taxon>Eukaryota</taxon>
        <taxon>Metazoa</taxon>
        <taxon>Spiralia</taxon>
        <taxon>Lophotrochozoa</taxon>
        <taxon>Mollusca</taxon>
        <taxon>Bivalvia</taxon>
        <taxon>Autobranchia</taxon>
        <taxon>Pteriomorphia</taxon>
        <taxon>Mytilida</taxon>
        <taxon>Mytiloidea</taxon>
        <taxon>Mytilidae</taxon>
        <taxon>Mytilinae</taxon>
        <taxon>Mytilus</taxon>
    </lineage>
</organism>
<comment type="caution">
    <text evidence="3">The sequence shown here is derived from an EMBL/GenBank/DDBJ whole genome shotgun (WGS) entry which is preliminary data.</text>
</comment>
<evidence type="ECO:0000256" key="1">
    <source>
        <dbReference type="SAM" id="MobiDB-lite"/>
    </source>
</evidence>
<evidence type="ECO:0000259" key="2">
    <source>
        <dbReference type="PROSITE" id="PS50090"/>
    </source>
</evidence>
<dbReference type="InterPro" id="IPR044822">
    <property type="entry name" value="Myb_DNA-bind_4"/>
</dbReference>
<evidence type="ECO:0000313" key="4">
    <source>
        <dbReference type="Proteomes" id="UP000683360"/>
    </source>
</evidence>
<gene>
    <name evidence="3" type="ORF">MEDL_58834</name>
</gene>
<feature type="region of interest" description="Disordered" evidence="1">
    <location>
        <begin position="537"/>
        <end position="594"/>
    </location>
</feature>
<dbReference type="OrthoDB" id="6142601at2759"/>
<feature type="region of interest" description="Disordered" evidence="1">
    <location>
        <begin position="397"/>
        <end position="434"/>
    </location>
</feature>
<dbReference type="PROSITE" id="PS50090">
    <property type="entry name" value="MYB_LIKE"/>
    <property type="match status" value="1"/>
</dbReference>
<name>A0A8S3USW0_MYTED</name>
<accession>A0A8S3USW0</accession>
<keyword evidence="4" id="KW-1185">Reference proteome</keyword>